<accession>A0A8T3C154</accession>
<reference evidence="1" key="1">
    <citation type="journal article" date="2022" name="Front. Genet.">
        <title>Chromosome-Scale Assembly of the Dendrobium nobile Genome Provides Insights Into the Molecular Mechanism of the Biosynthesis of the Medicinal Active Ingredient of Dendrobium.</title>
        <authorList>
            <person name="Xu Q."/>
            <person name="Niu S.-C."/>
            <person name="Li K.-L."/>
            <person name="Zheng P.-J."/>
            <person name="Zhang X.-J."/>
            <person name="Jia Y."/>
            <person name="Liu Y."/>
            <person name="Niu Y.-X."/>
            <person name="Yu L.-H."/>
            <person name="Chen D.-F."/>
            <person name="Zhang G.-Q."/>
        </authorList>
    </citation>
    <scope>NUCLEOTIDE SEQUENCE</scope>
    <source>
        <tissue evidence="1">Leaf</tissue>
    </source>
</reference>
<name>A0A8T3C154_DENNO</name>
<dbReference type="PANTHER" id="PTHR11439:SF461">
    <property type="entry name" value="OS10G0432200 PROTEIN"/>
    <property type="match status" value="1"/>
</dbReference>
<dbReference type="PANTHER" id="PTHR11439">
    <property type="entry name" value="GAG-POL-RELATED RETROTRANSPOSON"/>
    <property type="match status" value="1"/>
</dbReference>
<dbReference type="GO" id="GO:0003676">
    <property type="term" value="F:nucleic acid binding"/>
    <property type="evidence" value="ECO:0007669"/>
    <property type="project" value="InterPro"/>
</dbReference>
<dbReference type="AlphaFoldDB" id="A0A8T3C154"/>
<dbReference type="Proteomes" id="UP000829196">
    <property type="component" value="Unassembled WGS sequence"/>
</dbReference>
<proteinExistence type="predicted"/>
<sequence>MQLISYVDSDWACDHQDRKSTTGYCNFLGQTLISWSVKKQSTIARSSAEAEYCALASATTEIIWLRQLLQELGNEQKAPTTLYCDNTSAISLAHNPVYHARTKHIEVDYHFIQNCIKDKTIQVQHISSKD</sequence>
<dbReference type="EMBL" id="JAGYWB010000004">
    <property type="protein sequence ID" value="KAI0524414.1"/>
    <property type="molecule type" value="Genomic_DNA"/>
</dbReference>
<dbReference type="CDD" id="cd09272">
    <property type="entry name" value="RNase_HI_RT_Ty1"/>
    <property type="match status" value="1"/>
</dbReference>
<dbReference type="Gene3D" id="3.30.420.10">
    <property type="entry name" value="Ribonuclease H-like superfamily/Ribonuclease H"/>
    <property type="match status" value="1"/>
</dbReference>
<keyword evidence="2" id="KW-1185">Reference proteome</keyword>
<gene>
    <name evidence="1" type="ORF">KFK09_003782</name>
</gene>
<dbReference type="OrthoDB" id="776514at2759"/>
<evidence type="ECO:0000313" key="1">
    <source>
        <dbReference type="EMBL" id="KAI0524414.1"/>
    </source>
</evidence>
<comment type="caution">
    <text evidence="1">The sequence shown here is derived from an EMBL/GenBank/DDBJ whole genome shotgun (WGS) entry which is preliminary data.</text>
</comment>
<protein>
    <recommendedName>
        <fullName evidence="3">Retrovirus-related Pol polyprotein from transposon TNT 1-94</fullName>
    </recommendedName>
</protein>
<evidence type="ECO:0008006" key="3">
    <source>
        <dbReference type="Google" id="ProtNLM"/>
    </source>
</evidence>
<evidence type="ECO:0000313" key="2">
    <source>
        <dbReference type="Proteomes" id="UP000829196"/>
    </source>
</evidence>
<dbReference type="InterPro" id="IPR036397">
    <property type="entry name" value="RNaseH_sf"/>
</dbReference>
<organism evidence="1 2">
    <name type="scientific">Dendrobium nobile</name>
    <name type="common">Orchid</name>
    <dbReference type="NCBI Taxonomy" id="94219"/>
    <lineage>
        <taxon>Eukaryota</taxon>
        <taxon>Viridiplantae</taxon>
        <taxon>Streptophyta</taxon>
        <taxon>Embryophyta</taxon>
        <taxon>Tracheophyta</taxon>
        <taxon>Spermatophyta</taxon>
        <taxon>Magnoliopsida</taxon>
        <taxon>Liliopsida</taxon>
        <taxon>Asparagales</taxon>
        <taxon>Orchidaceae</taxon>
        <taxon>Epidendroideae</taxon>
        <taxon>Malaxideae</taxon>
        <taxon>Dendrobiinae</taxon>
        <taxon>Dendrobium</taxon>
    </lineage>
</organism>